<dbReference type="EMBL" id="JACGWN010000016">
    <property type="protein sequence ID" value="KAL0394335.1"/>
    <property type="molecule type" value="Genomic_DNA"/>
</dbReference>
<feature type="non-terminal residue" evidence="2">
    <location>
        <position position="1"/>
    </location>
</feature>
<comment type="caution">
    <text evidence="2">The sequence shown here is derived from an EMBL/GenBank/DDBJ whole genome shotgun (WGS) entry which is preliminary data.</text>
</comment>
<proteinExistence type="predicted"/>
<accession>A0AAW2SQE9</accession>
<reference evidence="2" key="1">
    <citation type="submission" date="2020-06" db="EMBL/GenBank/DDBJ databases">
        <authorList>
            <person name="Li T."/>
            <person name="Hu X."/>
            <person name="Zhang T."/>
            <person name="Song X."/>
            <person name="Zhang H."/>
            <person name="Dai N."/>
            <person name="Sheng W."/>
            <person name="Hou X."/>
            <person name="Wei L."/>
        </authorList>
    </citation>
    <scope>NUCLEOTIDE SEQUENCE</scope>
    <source>
        <strain evidence="2">KEN1</strain>
        <tissue evidence="2">Leaf</tissue>
    </source>
</reference>
<gene>
    <name evidence="2" type="ORF">Slati_4399700</name>
</gene>
<feature type="region of interest" description="Disordered" evidence="1">
    <location>
        <begin position="1"/>
        <end position="29"/>
    </location>
</feature>
<feature type="compositionally biased region" description="Basic and acidic residues" evidence="1">
    <location>
        <begin position="1"/>
        <end position="12"/>
    </location>
</feature>
<sequence>KNSLSEKGEKPSRSVPALRRSNGHTGGRAIALAPLPASERAHLLCVRELCEVVQITARKVTGGRPGRS</sequence>
<dbReference type="AlphaFoldDB" id="A0AAW2SQE9"/>
<evidence type="ECO:0000256" key="1">
    <source>
        <dbReference type="SAM" id="MobiDB-lite"/>
    </source>
</evidence>
<reference evidence="2" key="2">
    <citation type="journal article" date="2024" name="Plant">
        <title>Genomic evolution and insights into agronomic trait innovations of Sesamum species.</title>
        <authorList>
            <person name="Miao H."/>
            <person name="Wang L."/>
            <person name="Qu L."/>
            <person name="Liu H."/>
            <person name="Sun Y."/>
            <person name="Le M."/>
            <person name="Wang Q."/>
            <person name="Wei S."/>
            <person name="Zheng Y."/>
            <person name="Lin W."/>
            <person name="Duan Y."/>
            <person name="Cao H."/>
            <person name="Xiong S."/>
            <person name="Wang X."/>
            <person name="Wei L."/>
            <person name="Li C."/>
            <person name="Ma Q."/>
            <person name="Ju M."/>
            <person name="Zhao R."/>
            <person name="Li G."/>
            <person name="Mu C."/>
            <person name="Tian Q."/>
            <person name="Mei H."/>
            <person name="Zhang T."/>
            <person name="Gao T."/>
            <person name="Zhang H."/>
        </authorList>
    </citation>
    <scope>NUCLEOTIDE SEQUENCE</scope>
    <source>
        <strain evidence="2">KEN1</strain>
    </source>
</reference>
<protein>
    <submittedName>
        <fullName evidence="2">Uncharacterized protein</fullName>
    </submittedName>
</protein>
<evidence type="ECO:0000313" key="2">
    <source>
        <dbReference type="EMBL" id="KAL0394335.1"/>
    </source>
</evidence>
<organism evidence="2">
    <name type="scientific">Sesamum latifolium</name>
    <dbReference type="NCBI Taxonomy" id="2727402"/>
    <lineage>
        <taxon>Eukaryota</taxon>
        <taxon>Viridiplantae</taxon>
        <taxon>Streptophyta</taxon>
        <taxon>Embryophyta</taxon>
        <taxon>Tracheophyta</taxon>
        <taxon>Spermatophyta</taxon>
        <taxon>Magnoliopsida</taxon>
        <taxon>eudicotyledons</taxon>
        <taxon>Gunneridae</taxon>
        <taxon>Pentapetalae</taxon>
        <taxon>asterids</taxon>
        <taxon>lamiids</taxon>
        <taxon>Lamiales</taxon>
        <taxon>Pedaliaceae</taxon>
        <taxon>Sesamum</taxon>
    </lineage>
</organism>
<name>A0AAW2SQE9_9LAMI</name>